<evidence type="ECO:0000313" key="1">
    <source>
        <dbReference type="EMBL" id="KAG0151492.1"/>
    </source>
</evidence>
<organism evidence="1 2">
    <name type="scientific">Cronartium quercuum f. sp. fusiforme G11</name>
    <dbReference type="NCBI Taxonomy" id="708437"/>
    <lineage>
        <taxon>Eukaryota</taxon>
        <taxon>Fungi</taxon>
        <taxon>Dikarya</taxon>
        <taxon>Basidiomycota</taxon>
        <taxon>Pucciniomycotina</taxon>
        <taxon>Pucciniomycetes</taxon>
        <taxon>Pucciniales</taxon>
        <taxon>Coleosporiaceae</taxon>
        <taxon>Cronartium</taxon>
    </lineage>
</organism>
<gene>
    <name evidence="1" type="ORF">CROQUDRAFT_86505</name>
</gene>
<protein>
    <submittedName>
        <fullName evidence="1">Uncharacterized protein</fullName>
    </submittedName>
</protein>
<comment type="caution">
    <text evidence="1">The sequence shown here is derived from an EMBL/GenBank/DDBJ whole genome shotgun (WGS) entry which is preliminary data.</text>
</comment>
<accession>A0A9P6TGI0</accession>
<name>A0A9P6TGI0_9BASI</name>
<evidence type="ECO:0000313" key="2">
    <source>
        <dbReference type="Proteomes" id="UP000886653"/>
    </source>
</evidence>
<dbReference type="EMBL" id="MU167212">
    <property type="protein sequence ID" value="KAG0151492.1"/>
    <property type="molecule type" value="Genomic_DNA"/>
</dbReference>
<keyword evidence="2" id="KW-1185">Reference proteome</keyword>
<proteinExistence type="predicted"/>
<dbReference type="AlphaFoldDB" id="A0A9P6TGI0"/>
<reference evidence="1" key="1">
    <citation type="submission" date="2013-11" db="EMBL/GenBank/DDBJ databases">
        <title>Genome sequence of the fusiform rust pathogen reveals effectors for host alternation and coevolution with pine.</title>
        <authorList>
            <consortium name="DOE Joint Genome Institute"/>
            <person name="Smith K."/>
            <person name="Pendleton A."/>
            <person name="Kubisiak T."/>
            <person name="Anderson C."/>
            <person name="Salamov A."/>
            <person name="Aerts A."/>
            <person name="Riley R."/>
            <person name="Clum A."/>
            <person name="Lindquist E."/>
            <person name="Ence D."/>
            <person name="Campbell M."/>
            <person name="Kronenberg Z."/>
            <person name="Feau N."/>
            <person name="Dhillon B."/>
            <person name="Hamelin R."/>
            <person name="Burleigh J."/>
            <person name="Smith J."/>
            <person name="Yandell M."/>
            <person name="Nelson C."/>
            <person name="Grigoriev I."/>
            <person name="Davis J."/>
        </authorList>
    </citation>
    <scope>NUCLEOTIDE SEQUENCE</scope>
    <source>
        <strain evidence="1">G11</strain>
    </source>
</reference>
<sequence length="315" mass="35322">MVNSQISTYCRHQSWTNNTDGANIDLIHLDFAFWSTSLLVLTDHLSLPSTHTRSFGRIHEDPSPTDLCYPGQESRRNIGVGFLRQASEPSQEGDFSDHRLHDVAVKIGNPEGKEIRKGRHQFKTLHQTLKHDPEQSQLPHFRSQAPFDRSPFGTARRLILSAMSASSLFGFAIPLAQLDRGEVNTHLSCLDVAEAQRNRVSSCANPSLAYQSSITTFIITLHLSTQSQNLTINFRQTTRLTLVELPKQSLTSVLPSLDFFASIVSLIFYLTRTHTPLSTDFTWLITNTRGPTLTNLLVIILSYLLDVHESGGNRL</sequence>
<dbReference type="Proteomes" id="UP000886653">
    <property type="component" value="Unassembled WGS sequence"/>
</dbReference>